<evidence type="ECO:0000313" key="8">
    <source>
        <dbReference type="Proteomes" id="UP000229816"/>
    </source>
</evidence>
<evidence type="ECO:0000256" key="3">
    <source>
        <dbReference type="ARBA" id="ARBA00022692"/>
    </source>
</evidence>
<dbReference type="GO" id="GO:0016020">
    <property type="term" value="C:membrane"/>
    <property type="evidence" value="ECO:0007669"/>
    <property type="project" value="UniProtKB-SubCell"/>
</dbReference>
<evidence type="ECO:0000256" key="5">
    <source>
        <dbReference type="ARBA" id="ARBA00023136"/>
    </source>
</evidence>
<protein>
    <recommendedName>
        <fullName evidence="9">LemA family protein</fullName>
    </recommendedName>
</protein>
<dbReference type="EMBL" id="PFSF01000056">
    <property type="protein sequence ID" value="PJC27988.1"/>
    <property type="molecule type" value="Genomic_DNA"/>
</dbReference>
<evidence type="ECO:0000256" key="2">
    <source>
        <dbReference type="ARBA" id="ARBA00008854"/>
    </source>
</evidence>
<keyword evidence="4" id="KW-1133">Transmembrane helix</keyword>
<comment type="caution">
    <text evidence="7">The sequence shown here is derived from an EMBL/GenBank/DDBJ whole genome shotgun (WGS) entry which is preliminary data.</text>
</comment>
<feature type="region of interest" description="Disordered" evidence="6">
    <location>
        <begin position="174"/>
        <end position="195"/>
    </location>
</feature>
<proteinExistence type="inferred from homology"/>
<dbReference type="SUPFAM" id="SSF140478">
    <property type="entry name" value="LemA-like"/>
    <property type="match status" value="1"/>
</dbReference>
<evidence type="ECO:0000313" key="7">
    <source>
        <dbReference type="EMBL" id="PJC27988.1"/>
    </source>
</evidence>
<dbReference type="Proteomes" id="UP000229816">
    <property type="component" value="Unassembled WGS sequence"/>
</dbReference>
<sequence length="195" mass="21817">MPIWLILLILGAIVAVYIWSLYNQFVTIKTRIRASIQEIGNQLKRQAELIPNLVASVKGYIKHEKAIFTELTEARKAVIKAIDGENTQKLIDTGGRLQAALAPIRAVFESTPQLQAAGPTGKLMDELRDTVDKVMYSRRTLIDLTADYNVKVVTFPSNLVAKIFGFRQEPGLRTPEEGEHLEVGKEETKAPKVEF</sequence>
<gene>
    <name evidence="7" type="ORF">CO054_02555</name>
</gene>
<dbReference type="InterPro" id="IPR023353">
    <property type="entry name" value="LemA-like_dom_sf"/>
</dbReference>
<comment type="subcellular location">
    <subcellularLocation>
        <location evidence="1">Membrane</location>
        <topology evidence="1">Single-pass membrane protein</topology>
    </subcellularLocation>
</comment>
<reference evidence="8" key="1">
    <citation type="submission" date="2017-09" db="EMBL/GenBank/DDBJ databases">
        <title>Depth-based differentiation of microbial function through sediment-hosted aquifers and enrichment of novel symbionts in the deep terrestrial subsurface.</title>
        <authorList>
            <person name="Probst A.J."/>
            <person name="Ladd B."/>
            <person name="Jarett J.K."/>
            <person name="Geller-Mcgrath D.E."/>
            <person name="Sieber C.M.K."/>
            <person name="Emerson J.B."/>
            <person name="Anantharaman K."/>
            <person name="Thomas B.C."/>
            <person name="Malmstrom R."/>
            <person name="Stieglmeier M."/>
            <person name="Klingl A."/>
            <person name="Woyke T."/>
            <person name="Ryan C.M."/>
            <person name="Banfield J.F."/>
        </authorList>
    </citation>
    <scope>NUCLEOTIDE SEQUENCE [LARGE SCALE GENOMIC DNA]</scope>
</reference>
<dbReference type="PANTHER" id="PTHR34478">
    <property type="entry name" value="PROTEIN LEMA"/>
    <property type="match status" value="1"/>
</dbReference>
<dbReference type="AlphaFoldDB" id="A0A2M8ES81"/>
<evidence type="ECO:0008006" key="9">
    <source>
        <dbReference type="Google" id="ProtNLM"/>
    </source>
</evidence>
<name>A0A2M8ES81_9BACT</name>
<evidence type="ECO:0000256" key="4">
    <source>
        <dbReference type="ARBA" id="ARBA00022989"/>
    </source>
</evidence>
<accession>A0A2M8ES81</accession>
<dbReference type="PANTHER" id="PTHR34478:SF1">
    <property type="entry name" value="PROTEIN LEMA"/>
    <property type="match status" value="1"/>
</dbReference>
<comment type="similarity">
    <text evidence="2">Belongs to the LemA family.</text>
</comment>
<dbReference type="Pfam" id="PF04011">
    <property type="entry name" value="LemA"/>
    <property type="match status" value="1"/>
</dbReference>
<keyword evidence="5" id="KW-0472">Membrane</keyword>
<organism evidence="7 8">
    <name type="scientific">Candidatus Shapirobacteria bacterium CG_4_9_14_0_2_um_filter_39_11</name>
    <dbReference type="NCBI Taxonomy" id="1974478"/>
    <lineage>
        <taxon>Bacteria</taxon>
        <taxon>Candidatus Shapironibacteriota</taxon>
    </lineage>
</organism>
<evidence type="ECO:0000256" key="6">
    <source>
        <dbReference type="SAM" id="MobiDB-lite"/>
    </source>
</evidence>
<dbReference type="Gene3D" id="1.20.1440.20">
    <property type="entry name" value="LemA-like domain"/>
    <property type="match status" value="1"/>
</dbReference>
<keyword evidence="3" id="KW-0812">Transmembrane</keyword>
<evidence type="ECO:0000256" key="1">
    <source>
        <dbReference type="ARBA" id="ARBA00004167"/>
    </source>
</evidence>
<dbReference type="InterPro" id="IPR007156">
    <property type="entry name" value="MamQ_LemA"/>
</dbReference>